<dbReference type="InterPro" id="IPR053927">
    <property type="entry name" value="FlgK_helical"/>
</dbReference>
<sequence>MSLSVALQVAQSALAARQTETSTVSRNIAGAQDAGYSRKSVLLSTVISESGQTSGLQVEGIGRVTDDALYASLLQSTAVGTSQEAILEGLEALAATIGDTSLEMSPSALLGDLKTALQNAAADPNDTILAQDLLSTASDLVTSLNETSETVQGVRADADADIADSVDSINELLGQLEDLNTVIVRGNQSGNDITDALDSRDQVLLALSEEIGITTLTRTDGDVVVYTDGGVTLFETTAREVSFEPTNTFFATTTGNSVYVDGVPVAGVDAIMPTTSGRLYGLTELRDEIAPTYQSQLDEIARGLIESFAEADQSGGGGPDQAGLFTWSGSPAVPATSTLSSGLAADIQINANADPDQGGNLDLLRDGGISDPLDPDYDYNPTDLAGYTGRYQDFLDALDEPRVFDAGVELDPTDTLTGFASSSVGWLESNRQSATSDLEVQSVIVSRTAESLANTTGVNIDEEMTLLLDIERAYAAAAKLISAVDNMLDDLLASAS</sequence>
<keyword evidence="9" id="KW-0969">Cilium</keyword>
<name>A0A944CDT0_9HYPH</name>
<evidence type="ECO:0000256" key="5">
    <source>
        <dbReference type="ARBA" id="ARBA00022525"/>
    </source>
</evidence>
<gene>
    <name evidence="9" type="ORF">DYI23_11230</name>
</gene>
<evidence type="ECO:0000259" key="8">
    <source>
        <dbReference type="Pfam" id="PF22638"/>
    </source>
</evidence>
<dbReference type="GO" id="GO:0044780">
    <property type="term" value="P:bacterial-type flagellum assembly"/>
    <property type="evidence" value="ECO:0007669"/>
    <property type="project" value="InterPro"/>
</dbReference>
<feature type="domain" description="Flagellar basal-body/hook protein C-terminal" evidence="7">
    <location>
        <begin position="455"/>
        <end position="492"/>
    </location>
</feature>
<keyword evidence="6" id="KW-0975">Bacterial flagellum</keyword>
<dbReference type="PANTHER" id="PTHR30033">
    <property type="entry name" value="FLAGELLAR HOOK-ASSOCIATED PROTEIN 1"/>
    <property type="match status" value="1"/>
</dbReference>
<evidence type="ECO:0000259" key="7">
    <source>
        <dbReference type="Pfam" id="PF06429"/>
    </source>
</evidence>
<keyword evidence="9" id="KW-0966">Cell projection</keyword>
<dbReference type="GO" id="GO:0009424">
    <property type="term" value="C:bacterial-type flagellum hook"/>
    <property type="evidence" value="ECO:0007669"/>
    <property type="project" value="InterPro"/>
</dbReference>
<evidence type="ECO:0000256" key="6">
    <source>
        <dbReference type="ARBA" id="ARBA00023143"/>
    </source>
</evidence>
<evidence type="ECO:0000256" key="1">
    <source>
        <dbReference type="ARBA" id="ARBA00004365"/>
    </source>
</evidence>
<dbReference type="InterPro" id="IPR010930">
    <property type="entry name" value="Flg_bb/hook_C_dom"/>
</dbReference>
<keyword evidence="5" id="KW-0964">Secreted</keyword>
<comment type="caution">
    <text evidence="9">The sequence shown here is derived from an EMBL/GenBank/DDBJ whole genome shotgun (WGS) entry which is preliminary data.</text>
</comment>
<dbReference type="GO" id="GO:0005576">
    <property type="term" value="C:extracellular region"/>
    <property type="evidence" value="ECO:0007669"/>
    <property type="project" value="UniProtKB-SubCell"/>
</dbReference>
<dbReference type="EMBL" id="QTKU01000002">
    <property type="protein sequence ID" value="MBS8260794.1"/>
    <property type="molecule type" value="Genomic_DNA"/>
</dbReference>
<accession>A0A944CDT0</accession>
<protein>
    <recommendedName>
        <fullName evidence="4">Flagellar hook-associated protein 1</fullName>
    </recommendedName>
</protein>
<proteinExistence type="inferred from homology"/>
<dbReference type="RefSeq" id="WP_213216260.1">
    <property type="nucleotide sequence ID" value="NZ_QTKU01000002.1"/>
</dbReference>
<dbReference type="InterPro" id="IPR002371">
    <property type="entry name" value="FlgK"/>
</dbReference>
<evidence type="ECO:0000313" key="9">
    <source>
        <dbReference type="EMBL" id="MBS8260794.1"/>
    </source>
</evidence>
<evidence type="ECO:0000256" key="3">
    <source>
        <dbReference type="ARBA" id="ARBA00009677"/>
    </source>
</evidence>
<dbReference type="PANTHER" id="PTHR30033:SF1">
    <property type="entry name" value="FLAGELLAR HOOK-ASSOCIATED PROTEIN 1"/>
    <property type="match status" value="1"/>
</dbReference>
<dbReference type="Pfam" id="PF06429">
    <property type="entry name" value="Flg_bbr_C"/>
    <property type="match status" value="1"/>
</dbReference>
<evidence type="ECO:0000313" key="10">
    <source>
        <dbReference type="Proteomes" id="UP000705379"/>
    </source>
</evidence>
<comment type="similarity">
    <text evidence="3">Belongs to the flagella basal body rod proteins family.</text>
</comment>
<organism evidence="9 10">
    <name type="scientific">Roseibium polysiphoniae</name>
    <dbReference type="NCBI Taxonomy" id="2571221"/>
    <lineage>
        <taxon>Bacteria</taxon>
        <taxon>Pseudomonadati</taxon>
        <taxon>Pseudomonadota</taxon>
        <taxon>Alphaproteobacteria</taxon>
        <taxon>Hyphomicrobiales</taxon>
        <taxon>Stappiaceae</taxon>
        <taxon>Roseibium</taxon>
    </lineage>
</organism>
<reference evidence="9" key="2">
    <citation type="journal article" date="2021" name="Microorganisms">
        <title>Bacterial Dimethylsulfoniopropionate Biosynthesis in the East China Sea.</title>
        <authorList>
            <person name="Liu J."/>
            <person name="Zhang Y."/>
            <person name="Liu J."/>
            <person name="Zhong H."/>
            <person name="Williams B.T."/>
            <person name="Zheng Y."/>
            <person name="Curson A.R.J."/>
            <person name="Sun C."/>
            <person name="Sun H."/>
            <person name="Song D."/>
            <person name="Wagner Mackenzie B."/>
            <person name="Bermejo Martinez A."/>
            <person name="Todd J.D."/>
            <person name="Zhang X.H."/>
        </authorList>
    </citation>
    <scope>NUCLEOTIDE SEQUENCE</scope>
    <source>
        <strain evidence="9">AESS21</strain>
    </source>
</reference>
<evidence type="ECO:0000256" key="4">
    <source>
        <dbReference type="ARBA" id="ARBA00016244"/>
    </source>
</evidence>
<dbReference type="AlphaFoldDB" id="A0A944CDT0"/>
<comment type="subcellular location">
    <subcellularLocation>
        <location evidence="1">Bacterial flagellum</location>
    </subcellularLocation>
    <subcellularLocation>
        <location evidence="2">Secreted</location>
    </subcellularLocation>
</comment>
<reference evidence="9" key="1">
    <citation type="submission" date="2018-08" db="EMBL/GenBank/DDBJ databases">
        <authorList>
            <person name="Jin W."/>
            <person name="Wang H."/>
            <person name="Yang Y."/>
            <person name="Li M."/>
            <person name="Liu J."/>
        </authorList>
    </citation>
    <scope>NUCLEOTIDE SEQUENCE</scope>
    <source>
        <strain evidence="9">AESS21</strain>
    </source>
</reference>
<evidence type="ECO:0000256" key="2">
    <source>
        <dbReference type="ARBA" id="ARBA00004613"/>
    </source>
</evidence>
<dbReference type="NCBIfam" id="TIGR02492">
    <property type="entry name" value="flgK_ends"/>
    <property type="match status" value="1"/>
</dbReference>
<keyword evidence="9" id="KW-0282">Flagellum</keyword>
<feature type="domain" description="Flagellar hook-associated protein FlgK helical" evidence="8">
    <location>
        <begin position="107"/>
        <end position="316"/>
    </location>
</feature>
<dbReference type="SUPFAM" id="SSF64518">
    <property type="entry name" value="Phase 1 flagellin"/>
    <property type="match status" value="1"/>
</dbReference>
<dbReference type="Pfam" id="PF22638">
    <property type="entry name" value="FlgK_D1"/>
    <property type="match status" value="1"/>
</dbReference>
<dbReference type="Proteomes" id="UP000705379">
    <property type="component" value="Unassembled WGS sequence"/>
</dbReference>
<dbReference type="GO" id="GO:0005198">
    <property type="term" value="F:structural molecule activity"/>
    <property type="evidence" value="ECO:0007669"/>
    <property type="project" value="InterPro"/>
</dbReference>